<evidence type="ECO:0000256" key="7">
    <source>
        <dbReference type="ARBA" id="ARBA00023004"/>
    </source>
</evidence>
<dbReference type="AlphaFoldDB" id="A0A5C3LJ19"/>
<proteinExistence type="inferred from homology"/>
<dbReference type="GO" id="GO:0005506">
    <property type="term" value="F:iron ion binding"/>
    <property type="evidence" value="ECO:0007669"/>
    <property type="project" value="InterPro"/>
</dbReference>
<evidence type="ECO:0000313" key="12">
    <source>
        <dbReference type="Proteomes" id="UP000308652"/>
    </source>
</evidence>
<dbReference type="GO" id="GO:0016705">
    <property type="term" value="F:oxidoreductase activity, acting on paired donors, with incorporation or reduction of molecular oxygen"/>
    <property type="evidence" value="ECO:0007669"/>
    <property type="project" value="InterPro"/>
</dbReference>
<dbReference type="GO" id="GO:0020037">
    <property type="term" value="F:heme binding"/>
    <property type="evidence" value="ECO:0007669"/>
    <property type="project" value="InterPro"/>
</dbReference>
<keyword evidence="8 10" id="KW-0503">Monooxygenase</keyword>
<comment type="similarity">
    <text evidence="3 10">Belongs to the cytochrome P450 family.</text>
</comment>
<dbReference type="InterPro" id="IPR002401">
    <property type="entry name" value="Cyt_P450_E_grp-I"/>
</dbReference>
<dbReference type="STRING" id="68775.A0A5C3LJ19"/>
<dbReference type="InterPro" id="IPR036396">
    <property type="entry name" value="Cyt_P450_sf"/>
</dbReference>
<dbReference type="GO" id="GO:0004497">
    <property type="term" value="F:monooxygenase activity"/>
    <property type="evidence" value="ECO:0007669"/>
    <property type="project" value="UniProtKB-KW"/>
</dbReference>
<dbReference type="PANTHER" id="PTHR46300">
    <property type="entry name" value="P450, PUTATIVE (EUROFUNG)-RELATED-RELATED"/>
    <property type="match status" value="1"/>
</dbReference>
<gene>
    <name evidence="11" type="ORF">BDQ12DRAFT_771756</name>
</gene>
<evidence type="ECO:0000256" key="1">
    <source>
        <dbReference type="ARBA" id="ARBA00001971"/>
    </source>
</evidence>
<comment type="pathway">
    <text evidence="2">Secondary metabolite biosynthesis.</text>
</comment>
<organism evidence="11 12">
    <name type="scientific">Crucibulum laeve</name>
    <dbReference type="NCBI Taxonomy" id="68775"/>
    <lineage>
        <taxon>Eukaryota</taxon>
        <taxon>Fungi</taxon>
        <taxon>Dikarya</taxon>
        <taxon>Basidiomycota</taxon>
        <taxon>Agaricomycotina</taxon>
        <taxon>Agaricomycetes</taxon>
        <taxon>Agaricomycetidae</taxon>
        <taxon>Agaricales</taxon>
        <taxon>Agaricineae</taxon>
        <taxon>Nidulariaceae</taxon>
        <taxon>Crucibulum</taxon>
    </lineage>
</organism>
<evidence type="ECO:0000256" key="3">
    <source>
        <dbReference type="ARBA" id="ARBA00010617"/>
    </source>
</evidence>
<evidence type="ECO:0000256" key="4">
    <source>
        <dbReference type="ARBA" id="ARBA00022617"/>
    </source>
</evidence>
<evidence type="ECO:0000256" key="9">
    <source>
        <dbReference type="PIRSR" id="PIRSR602401-1"/>
    </source>
</evidence>
<keyword evidence="6 10" id="KW-0560">Oxidoreductase</keyword>
<comment type="cofactor">
    <cofactor evidence="1 9">
        <name>heme</name>
        <dbReference type="ChEBI" id="CHEBI:30413"/>
    </cofactor>
</comment>
<dbReference type="SUPFAM" id="SSF48264">
    <property type="entry name" value="Cytochrome P450"/>
    <property type="match status" value="1"/>
</dbReference>
<evidence type="ECO:0000256" key="8">
    <source>
        <dbReference type="ARBA" id="ARBA00023033"/>
    </source>
</evidence>
<dbReference type="OrthoDB" id="2789670at2759"/>
<name>A0A5C3LJ19_9AGAR</name>
<dbReference type="CDD" id="cd11065">
    <property type="entry name" value="CYP64-like"/>
    <property type="match status" value="1"/>
</dbReference>
<evidence type="ECO:0000256" key="5">
    <source>
        <dbReference type="ARBA" id="ARBA00022723"/>
    </source>
</evidence>
<dbReference type="InterPro" id="IPR050364">
    <property type="entry name" value="Cytochrome_P450_fung"/>
</dbReference>
<reference evidence="11 12" key="1">
    <citation type="journal article" date="2019" name="Nat. Ecol. Evol.">
        <title>Megaphylogeny resolves global patterns of mushroom evolution.</title>
        <authorList>
            <person name="Varga T."/>
            <person name="Krizsan K."/>
            <person name="Foldi C."/>
            <person name="Dima B."/>
            <person name="Sanchez-Garcia M."/>
            <person name="Sanchez-Ramirez S."/>
            <person name="Szollosi G.J."/>
            <person name="Szarkandi J.G."/>
            <person name="Papp V."/>
            <person name="Albert L."/>
            <person name="Andreopoulos W."/>
            <person name="Angelini C."/>
            <person name="Antonin V."/>
            <person name="Barry K.W."/>
            <person name="Bougher N.L."/>
            <person name="Buchanan P."/>
            <person name="Buyck B."/>
            <person name="Bense V."/>
            <person name="Catcheside P."/>
            <person name="Chovatia M."/>
            <person name="Cooper J."/>
            <person name="Damon W."/>
            <person name="Desjardin D."/>
            <person name="Finy P."/>
            <person name="Geml J."/>
            <person name="Haridas S."/>
            <person name="Hughes K."/>
            <person name="Justo A."/>
            <person name="Karasinski D."/>
            <person name="Kautmanova I."/>
            <person name="Kiss B."/>
            <person name="Kocsube S."/>
            <person name="Kotiranta H."/>
            <person name="LaButti K.M."/>
            <person name="Lechner B.E."/>
            <person name="Liimatainen K."/>
            <person name="Lipzen A."/>
            <person name="Lukacs Z."/>
            <person name="Mihaltcheva S."/>
            <person name="Morgado L.N."/>
            <person name="Niskanen T."/>
            <person name="Noordeloos M.E."/>
            <person name="Ohm R.A."/>
            <person name="Ortiz-Santana B."/>
            <person name="Ovrebo C."/>
            <person name="Racz N."/>
            <person name="Riley R."/>
            <person name="Savchenko A."/>
            <person name="Shiryaev A."/>
            <person name="Soop K."/>
            <person name="Spirin V."/>
            <person name="Szebenyi C."/>
            <person name="Tomsovsky M."/>
            <person name="Tulloss R.E."/>
            <person name="Uehling J."/>
            <person name="Grigoriev I.V."/>
            <person name="Vagvolgyi C."/>
            <person name="Papp T."/>
            <person name="Martin F.M."/>
            <person name="Miettinen O."/>
            <person name="Hibbett D.S."/>
            <person name="Nagy L.G."/>
        </authorList>
    </citation>
    <scope>NUCLEOTIDE SEQUENCE [LARGE SCALE GENOMIC DNA]</scope>
    <source>
        <strain evidence="11 12">CBS 166.37</strain>
    </source>
</reference>
<keyword evidence="4 9" id="KW-0349">Heme</keyword>
<protein>
    <submittedName>
        <fullName evidence="11">OrdA protein</fullName>
    </submittedName>
</protein>
<keyword evidence="5 9" id="KW-0479">Metal-binding</keyword>
<sequence>MGNALTAIDIALAAFGLYLLHLYIQRPSQSVPYPPGPKGLPLVGNVADVPKQKEWLTYAEWGRKWGGICSIKLLGRSMIIVNSADVMDELDKKGAIYSNRPRLEMGGELVGYSETLVLIPYGERFRTYRKHFAQYIGSGNPIQNLHPLIELESHKFLKRVLADHTDLLQHLRKLAGGIILGLTYGYEVQENQDPFVNLIEHANDNFNVASVPGNFLVDFFPVLLQLPEWLPGMGFLETARKWAKDTAAMVEVPFAYTKKQIEAGAAPPSFISTILQDDINISGNQLRDLKFTAASMYGGGADTTVSAEYAFFLAMVLNPAIQKKAQAEIDSVIGSDRLPSLADRPNLPYLNAVVTEVLRWNSVAPTGVPHTATEDGIVAGWFVPKGAIILANLWNMLHDPQVYPEPFNFDPERHIAQAGKPAQRDPRNVCFGYGRRICPGMYLAEASLFSCVAMSLAVFDITKTIENGVTITPVHENTSGTISYPEPFKCTIKPRSAKALSLIAEDLH</sequence>
<evidence type="ECO:0000256" key="6">
    <source>
        <dbReference type="ARBA" id="ARBA00023002"/>
    </source>
</evidence>
<evidence type="ECO:0000313" key="11">
    <source>
        <dbReference type="EMBL" id="TFK32635.1"/>
    </source>
</evidence>
<dbReference type="PRINTS" id="PR00463">
    <property type="entry name" value="EP450I"/>
</dbReference>
<dbReference type="EMBL" id="ML213668">
    <property type="protein sequence ID" value="TFK32635.1"/>
    <property type="molecule type" value="Genomic_DNA"/>
</dbReference>
<dbReference type="Proteomes" id="UP000308652">
    <property type="component" value="Unassembled WGS sequence"/>
</dbReference>
<dbReference type="Gene3D" id="1.10.630.10">
    <property type="entry name" value="Cytochrome P450"/>
    <property type="match status" value="1"/>
</dbReference>
<keyword evidence="7 9" id="KW-0408">Iron</keyword>
<keyword evidence="12" id="KW-1185">Reference proteome</keyword>
<dbReference type="PROSITE" id="PS00086">
    <property type="entry name" value="CYTOCHROME_P450"/>
    <property type="match status" value="1"/>
</dbReference>
<evidence type="ECO:0000256" key="10">
    <source>
        <dbReference type="RuleBase" id="RU000461"/>
    </source>
</evidence>
<feature type="binding site" description="axial binding residue" evidence="9">
    <location>
        <position position="438"/>
    </location>
    <ligand>
        <name>heme</name>
        <dbReference type="ChEBI" id="CHEBI:30413"/>
    </ligand>
    <ligandPart>
        <name>Fe</name>
        <dbReference type="ChEBI" id="CHEBI:18248"/>
    </ligandPart>
</feature>
<dbReference type="InterPro" id="IPR017972">
    <property type="entry name" value="Cyt_P450_CS"/>
</dbReference>
<dbReference type="Pfam" id="PF00067">
    <property type="entry name" value="p450"/>
    <property type="match status" value="1"/>
</dbReference>
<dbReference type="PANTHER" id="PTHR46300:SF7">
    <property type="entry name" value="P450, PUTATIVE (EUROFUNG)-RELATED"/>
    <property type="match status" value="1"/>
</dbReference>
<accession>A0A5C3LJ19</accession>
<evidence type="ECO:0000256" key="2">
    <source>
        <dbReference type="ARBA" id="ARBA00005179"/>
    </source>
</evidence>
<dbReference type="InterPro" id="IPR001128">
    <property type="entry name" value="Cyt_P450"/>
</dbReference>